<keyword evidence="3" id="KW-0282">Flagellum</keyword>
<evidence type="ECO:0000256" key="2">
    <source>
        <dbReference type="SAM" id="MobiDB-lite"/>
    </source>
</evidence>
<dbReference type="Proteomes" id="UP000460412">
    <property type="component" value="Unassembled WGS sequence"/>
</dbReference>
<dbReference type="Pfam" id="PF05130">
    <property type="entry name" value="FlgN"/>
    <property type="match status" value="1"/>
</dbReference>
<gene>
    <name evidence="3" type="ORF">GN277_00365</name>
</gene>
<organism evidence="3 4">
    <name type="scientific">Sporofaciens musculi</name>
    <dbReference type="NCBI Taxonomy" id="2681861"/>
    <lineage>
        <taxon>Bacteria</taxon>
        <taxon>Bacillati</taxon>
        <taxon>Bacillota</taxon>
        <taxon>Clostridia</taxon>
        <taxon>Lachnospirales</taxon>
        <taxon>Lachnospiraceae</taxon>
        <taxon>Sporofaciens</taxon>
    </lineage>
</organism>
<keyword evidence="3" id="KW-0966">Cell projection</keyword>
<evidence type="ECO:0000256" key="1">
    <source>
        <dbReference type="ARBA" id="ARBA00022795"/>
    </source>
</evidence>
<accession>A0A7X3MCM3</accession>
<sequence length="157" mass="17913">MNDFTDFKKIIEELIALFDHLIPIEQEKLDAAIKNRVTFVEDCMHKEQAAVLQLRGLEQKREAEQIRLGMKGYTFRQILEQAPEEATAVLDPLFKQLGERVRTFQSISESARNIIEVNLHVIQSALAAEGPGKTTYSATGQKKDDNNKRNHFTSRSI</sequence>
<reference evidence="3 4" key="1">
    <citation type="submission" date="2019-12" db="EMBL/GenBank/DDBJ databases">
        <title>Sporaefaciens musculi gen. nov., sp. nov., a novel bacterium isolated from the caecum of an obese mouse.</title>
        <authorList>
            <person name="Rasmussen T.S."/>
            <person name="Streidl T."/>
            <person name="Hitch T.C.A."/>
            <person name="Wortmann E."/>
            <person name="Deptula P."/>
            <person name="Hansen M."/>
            <person name="Nielsen D.S."/>
            <person name="Clavel T."/>
            <person name="Vogensen F.K."/>
        </authorList>
    </citation>
    <scope>NUCLEOTIDE SEQUENCE [LARGE SCALE GENOMIC DNA]</scope>
    <source>
        <strain evidence="3 4">WCA-9-b2</strain>
    </source>
</reference>
<keyword evidence="4" id="KW-1185">Reference proteome</keyword>
<dbReference type="RefSeq" id="WP_159748913.1">
    <property type="nucleotide sequence ID" value="NZ_CASSPE010000002.1"/>
</dbReference>
<comment type="caution">
    <text evidence="3">The sequence shown here is derived from an EMBL/GenBank/DDBJ whole genome shotgun (WGS) entry which is preliminary data.</text>
</comment>
<proteinExistence type="predicted"/>
<feature type="region of interest" description="Disordered" evidence="2">
    <location>
        <begin position="132"/>
        <end position="157"/>
    </location>
</feature>
<evidence type="ECO:0000313" key="3">
    <source>
        <dbReference type="EMBL" id="MXP73951.1"/>
    </source>
</evidence>
<protein>
    <submittedName>
        <fullName evidence="3">Flagellar protein FlgN</fullName>
    </submittedName>
</protein>
<dbReference type="AlphaFoldDB" id="A0A7X3MCM3"/>
<dbReference type="SUPFAM" id="SSF140566">
    <property type="entry name" value="FlgN-like"/>
    <property type="match status" value="1"/>
</dbReference>
<dbReference type="InterPro" id="IPR007809">
    <property type="entry name" value="FlgN-like"/>
</dbReference>
<dbReference type="GO" id="GO:0044780">
    <property type="term" value="P:bacterial-type flagellum assembly"/>
    <property type="evidence" value="ECO:0007669"/>
    <property type="project" value="InterPro"/>
</dbReference>
<dbReference type="InterPro" id="IPR036679">
    <property type="entry name" value="FlgN-like_sf"/>
</dbReference>
<keyword evidence="3" id="KW-0969">Cilium</keyword>
<dbReference type="EMBL" id="WUQX01000001">
    <property type="protein sequence ID" value="MXP73951.1"/>
    <property type="molecule type" value="Genomic_DNA"/>
</dbReference>
<dbReference type="Gene3D" id="1.20.58.300">
    <property type="entry name" value="FlgN-like"/>
    <property type="match status" value="1"/>
</dbReference>
<evidence type="ECO:0000313" key="4">
    <source>
        <dbReference type="Proteomes" id="UP000460412"/>
    </source>
</evidence>
<name>A0A7X3MCM3_9FIRM</name>
<keyword evidence="1" id="KW-1005">Bacterial flagellum biogenesis</keyword>